<keyword evidence="1" id="KW-0472">Membrane</keyword>
<feature type="transmembrane region" description="Helical" evidence="1">
    <location>
        <begin position="103"/>
        <end position="124"/>
    </location>
</feature>
<gene>
    <name evidence="2" type="ORF">IC620_01770</name>
</gene>
<dbReference type="RefSeq" id="WP_191141362.1">
    <property type="nucleotide sequence ID" value="NZ_JACXAH010000002.1"/>
</dbReference>
<protein>
    <submittedName>
        <fullName evidence="2">DUF1700 domain-containing protein</fullName>
    </submittedName>
</protein>
<reference evidence="2" key="1">
    <citation type="submission" date="2020-09" db="EMBL/GenBank/DDBJ databases">
        <title>A novel bacterium of genus Hazenella, isolated from South China Sea.</title>
        <authorList>
            <person name="Huang H."/>
            <person name="Mo K."/>
            <person name="Hu Y."/>
        </authorList>
    </citation>
    <scope>NUCLEOTIDE SEQUENCE</scope>
    <source>
        <strain evidence="2">IB182357</strain>
    </source>
</reference>
<evidence type="ECO:0000256" key="1">
    <source>
        <dbReference type="SAM" id="Phobius"/>
    </source>
</evidence>
<accession>A0A926RW39</accession>
<keyword evidence="3" id="KW-1185">Reference proteome</keyword>
<evidence type="ECO:0000313" key="2">
    <source>
        <dbReference type="EMBL" id="MBD1371086.1"/>
    </source>
</evidence>
<keyword evidence="1" id="KW-0812">Transmembrane</keyword>
<feature type="transmembrane region" description="Helical" evidence="1">
    <location>
        <begin position="136"/>
        <end position="158"/>
    </location>
</feature>
<dbReference type="EMBL" id="JACXAH010000002">
    <property type="protein sequence ID" value="MBD1371086.1"/>
    <property type="molecule type" value="Genomic_DNA"/>
</dbReference>
<dbReference type="Proteomes" id="UP000661691">
    <property type="component" value="Unassembled WGS sequence"/>
</dbReference>
<keyword evidence="1" id="KW-1133">Transmembrane helix</keyword>
<feature type="transmembrane region" description="Helical" evidence="1">
    <location>
        <begin position="78"/>
        <end position="97"/>
    </location>
</feature>
<sequence length="183" mass="20720">MNKDHFLNRLETALHPLSDTERNDILKDYEEYFSIGLASGKKEEEITQSLGSPSQIAKELLATYHVEKVEANVNTQNLLRAILAVIALGFFNFIFVLGPLFTILGSVLSGWLASFILLIAPFFLLLKNIFIPENFLYFELFISIASCGLGILAMWGMYFATKALWKLFIRYLKFNISVIRGGL</sequence>
<organism evidence="2 3">
    <name type="scientific">Polycladospora coralii</name>
    <dbReference type="NCBI Taxonomy" id="2771432"/>
    <lineage>
        <taxon>Bacteria</taxon>
        <taxon>Bacillati</taxon>
        <taxon>Bacillota</taxon>
        <taxon>Bacilli</taxon>
        <taxon>Bacillales</taxon>
        <taxon>Thermoactinomycetaceae</taxon>
        <taxon>Polycladospora</taxon>
    </lineage>
</organism>
<comment type="caution">
    <text evidence="2">The sequence shown here is derived from an EMBL/GenBank/DDBJ whole genome shotgun (WGS) entry which is preliminary data.</text>
</comment>
<dbReference type="Pfam" id="PF22564">
    <property type="entry name" value="HAAS"/>
    <property type="match status" value="1"/>
</dbReference>
<proteinExistence type="predicted"/>
<evidence type="ECO:0000313" key="3">
    <source>
        <dbReference type="Proteomes" id="UP000661691"/>
    </source>
</evidence>
<name>A0A926RW39_9BACL</name>
<dbReference type="AlphaFoldDB" id="A0A926RW39"/>